<feature type="region of interest" description="Disordered" evidence="1">
    <location>
        <begin position="19"/>
        <end position="73"/>
    </location>
</feature>
<dbReference type="Proteomes" id="UP001054945">
    <property type="component" value="Unassembled WGS sequence"/>
</dbReference>
<proteinExistence type="predicted"/>
<evidence type="ECO:0000256" key="1">
    <source>
        <dbReference type="SAM" id="MobiDB-lite"/>
    </source>
</evidence>
<feature type="compositionally biased region" description="Basic and acidic residues" evidence="1">
    <location>
        <begin position="34"/>
        <end position="60"/>
    </location>
</feature>
<dbReference type="AlphaFoldDB" id="A0AAV4MY49"/>
<reference evidence="2 3" key="1">
    <citation type="submission" date="2021-06" db="EMBL/GenBank/DDBJ databases">
        <title>Caerostris extrusa draft genome.</title>
        <authorList>
            <person name="Kono N."/>
            <person name="Arakawa K."/>
        </authorList>
    </citation>
    <scope>NUCLEOTIDE SEQUENCE [LARGE SCALE GENOMIC DNA]</scope>
</reference>
<accession>A0AAV4MY49</accession>
<name>A0AAV4MY49_CAEEX</name>
<organism evidence="2 3">
    <name type="scientific">Caerostris extrusa</name>
    <name type="common">Bark spider</name>
    <name type="synonym">Caerostris bankana</name>
    <dbReference type="NCBI Taxonomy" id="172846"/>
    <lineage>
        <taxon>Eukaryota</taxon>
        <taxon>Metazoa</taxon>
        <taxon>Ecdysozoa</taxon>
        <taxon>Arthropoda</taxon>
        <taxon>Chelicerata</taxon>
        <taxon>Arachnida</taxon>
        <taxon>Araneae</taxon>
        <taxon>Araneomorphae</taxon>
        <taxon>Entelegynae</taxon>
        <taxon>Araneoidea</taxon>
        <taxon>Araneidae</taxon>
        <taxon>Caerostris</taxon>
    </lineage>
</organism>
<gene>
    <name evidence="2" type="primary">AVEN_11203_1</name>
    <name evidence="2" type="ORF">CEXT_139881</name>
</gene>
<dbReference type="EMBL" id="BPLR01020329">
    <property type="protein sequence ID" value="GIX77452.1"/>
    <property type="molecule type" value="Genomic_DNA"/>
</dbReference>
<evidence type="ECO:0000313" key="3">
    <source>
        <dbReference type="Proteomes" id="UP001054945"/>
    </source>
</evidence>
<sequence length="111" mass="12578">MRELFEIIVMDIIGGETCKTGGTASDSFNEDGDSNSRKTPDDSMYRDIKSEVNHSSRVEDQATTSHQLQHPNQQHQQFRFSNVLDSLPHHLSPPSINDLEMRMVVGDYQSL</sequence>
<keyword evidence="3" id="KW-1185">Reference proteome</keyword>
<comment type="caution">
    <text evidence="2">The sequence shown here is derived from an EMBL/GenBank/DDBJ whole genome shotgun (WGS) entry which is preliminary data.</text>
</comment>
<evidence type="ECO:0000313" key="2">
    <source>
        <dbReference type="EMBL" id="GIX77452.1"/>
    </source>
</evidence>
<protein>
    <submittedName>
        <fullName evidence="2">Uncharacterized protein</fullName>
    </submittedName>
</protein>